<evidence type="ECO:0000256" key="1">
    <source>
        <dbReference type="ARBA" id="ARBA00023125"/>
    </source>
</evidence>
<keyword evidence="1 2" id="KW-0238">DNA-binding</keyword>
<dbReference type="InterPro" id="IPR023772">
    <property type="entry name" value="DNA-bd_HTH_TetR-type_CS"/>
</dbReference>
<organism evidence="4 5">
    <name type="scientific">Rhodococcus erythropolis</name>
    <name type="common">Arthrobacter picolinophilus</name>
    <dbReference type="NCBI Taxonomy" id="1833"/>
    <lineage>
        <taxon>Bacteria</taxon>
        <taxon>Bacillati</taxon>
        <taxon>Actinomycetota</taxon>
        <taxon>Actinomycetes</taxon>
        <taxon>Mycobacteriales</taxon>
        <taxon>Nocardiaceae</taxon>
        <taxon>Rhodococcus</taxon>
        <taxon>Rhodococcus erythropolis group</taxon>
    </lineage>
</organism>
<dbReference type="InterPro" id="IPR009057">
    <property type="entry name" value="Homeodomain-like_sf"/>
</dbReference>
<dbReference type="PANTHER" id="PTHR30055:SF226">
    <property type="entry name" value="HTH-TYPE TRANSCRIPTIONAL REGULATOR PKSA"/>
    <property type="match status" value="1"/>
</dbReference>
<dbReference type="InterPro" id="IPR001647">
    <property type="entry name" value="HTH_TetR"/>
</dbReference>
<proteinExistence type="predicted"/>
<evidence type="ECO:0000259" key="3">
    <source>
        <dbReference type="PROSITE" id="PS50977"/>
    </source>
</evidence>
<evidence type="ECO:0000313" key="4">
    <source>
        <dbReference type="EMBL" id="WMN01954.1"/>
    </source>
</evidence>
<dbReference type="Pfam" id="PF00440">
    <property type="entry name" value="TetR_N"/>
    <property type="match status" value="1"/>
</dbReference>
<dbReference type="Gene3D" id="1.10.357.10">
    <property type="entry name" value="Tetracycline Repressor, domain 2"/>
    <property type="match status" value="1"/>
</dbReference>
<dbReference type="PROSITE" id="PS50977">
    <property type="entry name" value="HTH_TETR_2"/>
    <property type="match status" value="1"/>
</dbReference>
<dbReference type="InterPro" id="IPR050109">
    <property type="entry name" value="HTH-type_TetR-like_transc_reg"/>
</dbReference>
<evidence type="ECO:0000256" key="2">
    <source>
        <dbReference type="PROSITE-ProRule" id="PRU00335"/>
    </source>
</evidence>
<dbReference type="Proteomes" id="UP001230933">
    <property type="component" value="Chromosome"/>
</dbReference>
<protein>
    <submittedName>
        <fullName evidence="4">TetR/AcrR family transcriptional regulator</fullName>
    </submittedName>
</protein>
<dbReference type="AlphaFoldDB" id="A0AAX4A060"/>
<dbReference type="EMBL" id="CP124545">
    <property type="protein sequence ID" value="WMN01954.1"/>
    <property type="molecule type" value="Genomic_DNA"/>
</dbReference>
<dbReference type="RefSeq" id="WP_308371521.1">
    <property type="nucleotide sequence ID" value="NZ_CP124545.1"/>
</dbReference>
<dbReference type="GO" id="GO:0003700">
    <property type="term" value="F:DNA-binding transcription factor activity"/>
    <property type="evidence" value="ECO:0007669"/>
    <property type="project" value="TreeGrafter"/>
</dbReference>
<dbReference type="PROSITE" id="PS01081">
    <property type="entry name" value="HTH_TETR_1"/>
    <property type="match status" value="1"/>
</dbReference>
<sequence>MPKNRQDIPKAERQAEVVECARELFVTNGFKGTSVAAVGRAAGIAPAAVHWYFPTKDDLFAAALEQLFTNARLAVQSDPEIAGNPRGELLALLAAMQPYRGLHREAYERIESSSAVGEAYAKMQNWLDEHLLAIIGNQLPAGADTSLIADTAHVLFEGLLISSRRLDRPTSDLVDLLTEALIAVAKTKAL</sequence>
<accession>A0AAX4A060</accession>
<dbReference type="PRINTS" id="PR00455">
    <property type="entry name" value="HTHTETR"/>
</dbReference>
<feature type="DNA-binding region" description="H-T-H motif" evidence="2">
    <location>
        <begin position="34"/>
        <end position="53"/>
    </location>
</feature>
<feature type="domain" description="HTH tetR-type" evidence="3">
    <location>
        <begin position="11"/>
        <end position="71"/>
    </location>
</feature>
<reference evidence="4" key="1">
    <citation type="submission" date="2023-08" db="EMBL/GenBank/DDBJ databases">
        <title>Isolation and Characterization of Rhodococcus erythropolis MGMM8.</title>
        <authorList>
            <person name="Diabankana R.G.C."/>
            <person name="Afordoanyi D.M."/>
            <person name="Validov S.Z."/>
        </authorList>
    </citation>
    <scope>NUCLEOTIDE SEQUENCE</scope>
    <source>
        <strain evidence="4">MGMM8</strain>
    </source>
</reference>
<name>A0AAX4A060_RHOER</name>
<dbReference type="SUPFAM" id="SSF46689">
    <property type="entry name" value="Homeodomain-like"/>
    <property type="match status" value="1"/>
</dbReference>
<dbReference type="PANTHER" id="PTHR30055">
    <property type="entry name" value="HTH-TYPE TRANSCRIPTIONAL REGULATOR RUTR"/>
    <property type="match status" value="1"/>
</dbReference>
<dbReference type="GO" id="GO:0000976">
    <property type="term" value="F:transcription cis-regulatory region binding"/>
    <property type="evidence" value="ECO:0007669"/>
    <property type="project" value="TreeGrafter"/>
</dbReference>
<evidence type="ECO:0000313" key="5">
    <source>
        <dbReference type="Proteomes" id="UP001230933"/>
    </source>
</evidence>
<gene>
    <name evidence="4" type="ORF">QIE55_32185</name>
</gene>